<protein>
    <recommendedName>
        <fullName evidence="4">ATP-dependent DNA helicase</fullName>
    </recommendedName>
</protein>
<evidence type="ECO:0000313" key="3">
    <source>
        <dbReference type="Proteomes" id="UP001152320"/>
    </source>
</evidence>
<dbReference type="InterPro" id="IPR027417">
    <property type="entry name" value="P-loop_NTPase"/>
</dbReference>
<dbReference type="OrthoDB" id="6141723at2759"/>
<dbReference type="SUPFAM" id="SSF52540">
    <property type="entry name" value="P-loop containing nucleoside triphosphate hydrolases"/>
    <property type="match status" value="1"/>
</dbReference>
<comment type="caution">
    <text evidence="2">The sequence shown here is derived from an EMBL/GenBank/DDBJ whole genome shotgun (WGS) entry which is preliminary data.</text>
</comment>
<feature type="compositionally biased region" description="Basic and acidic residues" evidence="1">
    <location>
        <begin position="9"/>
        <end position="20"/>
    </location>
</feature>
<name>A0A9Q1HL33_HOLLE</name>
<proteinExistence type="predicted"/>
<feature type="region of interest" description="Disordered" evidence="1">
    <location>
        <begin position="1"/>
        <end position="22"/>
    </location>
</feature>
<evidence type="ECO:0008006" key="4">
    <source>
        <dbReference type="Google" id="ProtNLM"/>
    </source>
</evidence>
<dbReference type="AlphaFoldDB" id="A0A9Q1HL33"/>
<dbReference type="Gene3D" id="3.40.50.300">
    <property type="entry name" value="P-loop containing nucleotide triphosphate hydrolases"/>
    <property type="match status" value="1"/>
</dbReference>
<reference evidence="2" key="1">
    <citation type="submission" date="2021-10" db="EMBL/GenBank/DDBJ databases">
        <title>Tropical sea cucumber genome reveals ecological adaptation and Cuvierian tubules defense mechanism.</title>
        <authorList>
            <person name="Chen T."/>
        </authorList>
    </citation>
    <scope>NUCLEOTIDE SEQUENCE</scope>
    <source>
        <strain evidence="2">Nanhai2018</strain>
        <tissue evidence="2">Muscle</tissue>
    </source>
</reference>
<sequence length="142" mass="15986">MKSQLAPNTEHREEQDRLEGSADCEELSFYSPQQPNHQKYDTSADLGVINSPSIEVTTFCPRIPDNEFLALLTILNKKQREFYIHVMQSITSMESPLHVFLTGGAGVGKSLVVKVLYQSLHRYHNSIEGTDPDDSSAPAMRY</sequence>
<keyword evidence="3" id="KW-1185">Reference proteome</keyword>
<dbReference type="Proteomes" id="UP001152320">
    <property type="component" value="Chromosome 1"/>
</dbReference>
<dbReference type="EMBL" id="JAIZAY010000001">
    <property type="protein sequence ID" value="KAJ8049153.1"/>
    <property type="molecule type" value="Genomic_DNA"/>
</dbReference>
<evidence type="ECO:0000256" key="1">
    <source>
        <dbReference type="SAM" id="MobiDB-lite"/>
    </source>
</evidence>
<accession>A0A9Q1HL33</accession>
<organism evidence="2 3">
    <name type="scientific">Holothuria leucospilota</name>
    <name type="common">Black long sea cucumber</name>
    <name type="synonym">Mertensiothuria leucospilota</name>
    <dbReference type="NCBI Taxonomy" id="206669"/>
    <lineage>
        <taxon>Eukaryota</taxon>
        <taxon>Metazoa</taxon>
        <taxon>Echinodermata</taxon>
        <taxon>Eleutherozoa</taxon>
        <taxon>Echinozoa</taxon>
        <taxon>Holothuroidea</taxon>
        <taxon>Aspidochirotacea</taxon>
        <taxon>Aspidochirotida</taxon>
        <taxon>Holothuriidae</taxon>
        <taxon>Holothuria</taxon>
    </lineage>
</organism>
<evidence type="ECO:0000313" key="2">
    <source>
        <dbReference type="EMBL" id="KAJ8049153.1"/>
    </source>
</evidence>
<gene>
    <name evidence="2" type="ORF">HOLleu_01768</name>
</gene>